<proteinExistence type="predicted"/>
<keyword evidence="2" id="KW-1185">Reference proteome</keyword>
<dbReference type="EMBL" id="CAKLPY010000001">
    <property type="protein sequence ID" value="CAH0995122.1"/>
    <property type="molecule type" value="Genomic_DNA"/>
</dbReference>
<organism evidence="1 2">
    <name type="scientific">Emticicia aquatica</name>
    <dbReference type="NCBI Taxonomy" id="1681835"/>
    <lineage>
        <taxon>Bacteria</taxon>
        <taxon>Pseudomonadati</taxon>
        <taxon>Bacteroidota</taxon>
        <taxon>Cytophagia</taxon>
        <taxon>Cytophagales</taxon>
        <taxon>Leadbetterellaceae</taxon>
        <taxon>Emticicia</taxon>
    </lineage>
</organism>
<sequence length="179" mass="20620">MKKLFSLIFLSITLLKIGGFIAILSIEREIIREKALSKIANEIPSKDLTCIVANAQNQHKFEWEEDEKEFWFEGQLFDIVEIKVKNGIKSYYCIADKNEQLIIAKIEKLSAGFGSNSPINNSTKDFLLVLFQPTIVNSPYSPNFNIFFYSSLIKFDKKNSFYSSSHIFKLLEPPQSFMI</sequence>
<dbReference type="Proteomes" id="UP000837932">
    <property type="component" value="Unassembled WGS sequence"/>
</dbReference>
<comment type="caution">
    <text evidence="1">The sequence shown here is derived from an EMBL/GenBank/DDBJ whole genome shotgun (WGS) entry which is preliminary data.</text>
</comment>
<protein>
    <submittedName>
        <fullName evidence="1">Uncharacterized protein</fullName>
    </submittedName>
</protein>
<dbReference type="RefSeq" id="WP_238805487.1">
    <property type="nucleotide sequence ID" value="NZ_CAKLPY010000001.1"/>
</dbReference>
<gene>
    <name evidence="1" type="ORF">EMA8858_01242</name>
</gene>
<evidence type="ECO:0000313" key="1">
    <source>
        <dbReference type="EMBL" id="CAH0995122.1"/>
    </source>
</evidence>
<reference evidence="1" key="1">
    <citation type="submission" date="2021-12" db="EMBL/GenBank/DDBJ databases">
        <authorList>
            <person name="Rodrigo-Torres L."/>
            <person name="Arahal R. D."/>
            <person name="Lucena T."/>
        </authorList>
    </citation>
    <scope>NUCLEOTIDE SEQUENCE</scope>
    <source>
        <strain evidence="1">CECT 8858</strain>
    </source>
</reference>
<accession>A0ABM9APC2</accession>
<evidence type="ECO:0000313" key="2">
    <source>
        <dbReference type="Proteomes" id="UP000837932"/>
    </source>
</evidence>
<name>A0ABM9APC2_9BACT</name>